<evidence type="ECO:0000256" key="4">
    <source>
        <dbReference type="ARBA" id="ARBA00022692"/>
    </source>
</evidence>
<dbReference type="InterPro" id="IPR000390">
    <property type="entry name" value="Small_drug/metabolite_transptr"/>
</dbReference>
<evidence type="ECO:0000256" key="2">
    <source>
        <dbReference type="ARBA" id="ARBA00022448"/>
    </source>
</evidence>
<reference evidence="9 10" key="1">
    <citation type="submission" date="2024-09" db="EMBL/GenBank/DDBJ databases">
        <authorList>
            <person name="Sun Q."/>
            <person name="Mori K."/>
        </authorList>
    </citation>
    <scope>NUCLEOTIDE SEQUENCE [LARGE SCALE GENOMIC DNA]</scope>
    <source>
        <strain evidence="9 10">JCM 11683</strain>
    </source>
</reference>
<evidence type="ECO:0000256" key="7">
    <source>
        <dbReference type="RuleBase" id="RU003942"/>
    </source>
</evidence>
<dbReference type="RefSeq" id="WP_376841162.1">
    <property type="nucleotide sequence ID" value="NZ_JBHMAU010000073.1"/>
</dbReference>
<proteinExistence type="inferred from homology"/>
<keyword evidence="5 8" id="KW-1133">Transmembrane helix</keyword>
<keyword evidence="3" id="KW-1003">Cell membrane</keyword>
<dbReference type="InterPro" id="IPR045324">
    <property type="entry name" value="Small_multidrug_res"/>
</dbReference>
<comment type="similarity">
    <text evidence="7">Belongs to the drug/metabolite transporter (DMT) superfamily. Small multidrug resistance (SMR) (TC 2.A.7.1) family.</text>
</comment>
<organism evidence="9 10">
    <name type="scientific">Brevibacterium otitidis</name>
    <dbReference type="NCBI Taxonomy" id="53364"/>
    <lineage>
        <taxon>Bacteria</taxon>
        <taxon>Bacillati</taxon>
        <taxon>Actinomycetota</taxon>
        <taxon>Actinomycetes</taxon>
        <taxon>Micrococcales</taxon>
        <taxon>Brevibacteriaceae</taxon>
        <taxon>Brevibacterium</taxon>
    </lineage>
</organism>
<evidence type="ECO:0000256" key="5">
    <source>
        <dbReference type="ARBA" id="ARBA00022989"/>
    </source>
</evidence>
<feature type="transmembrane region" description="Helical" evidence="8">
    <location>
        <begin position="50"/>
        <end position="68"/>
    </location>
</feature>
<evidence type="ECO:0000256" key="8">
    <source>
        <dbReference type="SAM" id="Phobius"/>
    </source>
</evidence>
<keyword evidence="4 7" id="KW-0812">Transmembrane</keyword>
<dbReference type="Proteomes" id="UP001589707">
    <property type="component" value="Unassembled WGS sequence"/>
</dbReference>
<gene>
    <name evidence="9" type="ORF">ACFFN1_12755</name>
</gene>
<comment type="caution">
    <text evidence="9">The sequence shown here is derived from an EMBL/GenBank/DDBJ whole genome shotgun (WGS) entry which is preliminary data.</text>
</comment>
<sequence>MTAPHSPSPQPAPAPQRAAIRHWLALLFSGMAEAIWAGVLAAGVLHLGRAALFALGLTLSLTGLAYAMRAIPMGTAYAIWTGIGAATTAGWSAVLGEEFGPAKIACLALIVAGVAGLQLTSGAGTAAEAGPTSGAEGQQP</sequence>
<evidence type="ECO:0000313" key="9">
    <source>
        <dbReference type="EMBL" id="MFB9777258.1"/>
    </source>
</evidence>
<dbReference type="InterPro" id="IPR037185">
    <property type="entry name" value="EmrE-like"/>
</dbReference>
<dbReference type="SUPFAM" id="SSF103481">
    <property type="entry name" value="Multidrug resistance efflux transporter EmrE"/>
    <property type="match status" value="1"/>
</dbReference>
<dbReference type="PANTHER" id="PTHR30561">
    <property type="entry name" value="SMR FAMILY PROTON-DEPENDENT DRUG EFFLUX TRANSPORTER SUGE"/>
    <property type="match status" value="1"/>
</dbReference>
<dbReference type="Pfam" id="PF00893">
    <property type="entry name" value="Multi_Drug_Res"/>
    <property type="match status" value="1"/>
</dbReference>
<evidence type="ECO:0000256" key="1">
    <source>
        <dbReference type="ARBA" id="ARBA00004651"/>
    </source>
</evidence>
<evidence type="ECO:0000256" key="3">
    <source>
        <dbReference type="ARBA" id="ARBA00022475"/>
    </source>
</evidence>
<keyword evidence="2" id="KW-0813">Transport</keyword>
<protein>
    <submittedName>
        <fullName evidence="9">DMT family transporter</fullName>
    </submittedName>
</protein>
<comment type="subcellular location">
    <subcellularLocation>
        <location evidence="1 7">Cell membrane</location>
        <topology evidence="1 7">Multi-pass membrane protein</topology>
    </subcellularLocation>
</comment>
<dbReference type="PANTHER" id="PTHR30561:SF0">
    <property type="entry name" value="GUANIDINIUM EXPORTER"/>
    <property type="match status" value="1"/>
</dbReference>
<keyword evidence="6 8" id="KW-0472">Membrane</keyword>
<keyword evidence="10" id="KW-1185">Reference proteome</keyword>
<feature type="transmembrane region" description="Helical" evidence="8">
    <location>
        <begin position="75"/>
        <end position="94"/>
    </location>
</feature>
<evidence type="ECO:0000256" key="6">
    <source>
        <dbReference type="ARBA" id="ARBA00023136"/>
    </source>
</evidence>
<name>A0ABV5X546_9MICO</name>
<dbReference type="Gene3D" id="1.10.3730.20">
    <property type="match status" value="1"/>
</dbReference>
<feature type="transmembrane region" description="Helical" evidence="8">
    <location>
        <begin position="23"/>
        <end position="44"/>
    </location>
</feature>
<evidence type="ECO:0000313" key="10">
    <source>
        <dbReference type="Proteomes" id="UP001589707"/>
    </source>
</evidence>
<accession>A0ABV5X546</accession>
<dbReference type="EMBL" id="JBHMAU010000073">
    <property type="protein sequence ID" value="MFB9777258.1"/>
    <property type="molecule type" value="Genomic_DNA"/>
</dbReference>
<feature type="transmembrane region" description="Helical" evidence="8">
    <location>
        <begin position="100"/>
        <end position="119"/>
    </location>
</feature>